<dbReference type="InterPro" id="IPR006047">
    <property type="entry name" value="GH13_cat_dom"/>
</dbReference>
<dbReference type="InterPro" id="IPR013780">
    <property type="entry name" value="Glyco_hydro_b"/>
</dbReference>
<evidence type="ECO:0000256" key="4">
    <source>
        <dbReference type="ARBA" id="ARBA00023277"/>
    </source>
</evidence>
<keyword evidence="4 6" id="KW-0119">Carbohydrate metabolism</keyword>
<evidence type="ECO:0000256" key="2">
    <source>
        <dbReference type="ARBA" id="ARBA00022676"/>
    </source>
</evidence>
<dbReference type="SMART" id="SM00642">
    <property type="entry name" value="Aamy"/>
    <property type="match status" value="1"/>
</dbReference>
<accession>A0ABN6VTY5</accession>
<feature type="binding site" evidence="6">
    <location>
        <position position="319"/>
    </location>
    <ligand>
        <name>alpha-maltose 1-phosphate</name>
        <dbReference type="ChEBI" id="CHEBI:63576"/>
    </ligand>
</feature>
<dbReference type="CDD" id="cd11344">
    <property type="entry name" value="AmyAc_GlgE_like"/>
    <property type="match status" value="1"/>
</dbReference>
<dbReference type="SUPFAM" id="SSF51445">
    <property type="entry name" value="(Trans)glycosidases"/>
    <property type="match status" value="1"/>
</dbReference>
<dbReference type="InterPro" id="IPR049171">
    <property type="entry name" value="GLGE_C"/>
</dbReference>
<dbReference type="InterPro" id="IPR017853">
    <property type="entry name" value="GH"/>
</dbReference>
<evidence type="ECO:0000259" key="7">
    <source>
        <dbReference type="SMART" id="SM00642"/>
    </source>
</evidence>
<protein>
    <recommendedName>
        <fullName evidence="6">Alpha-1,4-glucan:maltose-1-phosphate maltosyltransferase</fullName>
        <shortName evidence="6">GMPMT</shortName>
        <ecNumber evidence="6">2.4.99.16</ecNumber>
    </recommendedName>
    <alternativeName>
        <fullName evidence="6">(1-&gt;4)-alpha-D-glucan:maltose-1-phosphate alpha-D-maltosyltransferase</fullName>
    </alternativeName>
</protein>
<dbReference type="Gene3D" id="2.60.40.10">
    <property type="entry name" value="Immunoglobulins"/>
    <property type="match status" value="1"/>
</dbReference>
<sequence length="671" mass="77143">MTAEHEAGGTFSLPDDGRCRVVIEQVTPEIDGGRFPAKRVIGQTVTVAADIFADGHDELAAELLFRHDTEESWRRLPMRPLGNDRWEATFTVERLGSWFFTVEGIVDHFATWVHDLEKSYLAGEELAVEWQIGATLVSEAIPRALAGDRPRLESLAGQLRQGDDEQGLAIAGSAELARLMACYRDWGLASRYEREPEILVERRPALFSTWYELFPRSARGDGDHGTFADCERLLPAIARMGFDVVYFPPIHPIGLTNRKGKNNSTIAEAEDPGSPWAIGAAVGGHTAVHRQLGTLDDFRHFVARARELGIEVALDIAFQCSPDHPYVRSNPEWFRWRPDGTVQYAENPPKKYQDVIPFDFETAAWQPLWDELLAVFRFWIAQGISLFRVDNPHTKPFAFWERTIRHLKREHPEAIFLSEAFTRPKVMYRLAKLGFSQSYTYFSWRNTRPELEEYLTELTRTDLREYFRPNFWPNTPDILPEFLQYGGRPAFAIRYLLAATLSASCGIYGPPYELFVNDAIPGREEYLDSEKYELKRWNWEAADTLRELIGRINRVRHDNPALQENGPIAFCRSDNDNVIGYLKMTDDRSNILLMVVSLDPFTPQQAEIGIPLDRLGVEEGHPFLVEGLLTGERHIWHRQRNQVRLDPATVPGRIFRLRPRLRREHDFDYFM</sequence>
<evidence type="ECO:0000256" key="1">
    <source>
        <dbReference type="ARBA" id="ARBA00011738"/>
    </source>
</evidence>
<dbReference type="InterPro" id="IPR026585">
    <property type="entry name" value="GlgE"/>
</dbReference>
<gene>
    <name evidence="6 8" type="primary">glgE</name>
    <name evidence="8" type="ORF">GURASL_27090</name>
</gene>
<dbReference type="Pfam" id="PF21702">
    <property type="entry name" value="GLGE_C"/>
    <property type="match status" value="1"/>
</dbReference>
<feature type="active site" description="Nucleophile" evidence="6">
    <location>
        <position position="390"/>
    </location>
</feature>
<comment type="similarity">
    <text evidence="6">Belongs to the glycosyl hydrolase 13 family. GlgE subfamily.</text>
</comment>
<dbReference type="Gene3D" id="2.60.40.1180">
    <property type="entry name" value="Golgi alpha-mannosidase II"/>
    <property type="match status" value="1"/>
</dbReference>
<organism evidence="8 9">
    <name type="scientific">Geotalea uraniireducens</name>
    <dbReference type="NCBI Taxonomy" id="351604"/>
    <lineage>
        <taxon>Bacteria</taxon>
        <taxon>Pseudomonadati</taxon>
        <taxon>Thermodesulfobacteriota</taxon>
        <taxon>Desulfuromonadia</taxon>
        <taxon>Geobacterales</taxon>
        <taxon>Geobacteraceae</taxon>
        <taxon>Geotalea</taxon>
    </lineage>
</organism>
<feature type="binding site" evidence="6">
    <location>
        <position position="391"/>
    </location>
    <ligand>
        <name>alpha-maltose 1-phosphate</name>
        <dbReference type="ChEBI" id="CHEBI:63576"/>
    </ligand>
</feature>
<feature type="binding site" evidence="6">
    <location>
        <position position="259"/>
    </location>
    <ligand>
        <name>alpha-maltose 1-phosphate</name>
        <dbReference type="ChEBI" id="CHEBI:63576"/>
    </ligand>
</feature>
<evidence type="ECO:0000256" key="6">
    <source>
        <dbReference type="HAMAP-Rule" id="MF_02124"/>
    </source>
</evidence>
<comment type="catalytic activity">
    <reaction evidence="5 6">
        <text>alpha-maltose 1-phosphate + [(1-&gt;4)-alpha-D-glucosyl](n) = [(1-&gt;4)-alpha-D-glucosyl](n+2) + phosphate</text>
        <dbReference type="Rhea" id="RHEA:42692"/>
        <dbReference type="Rhea" id="RHEA-COMP:9584"/>
        <dbReference type="Rhea" id="RHEA-COMP:10183"/>
        <dbReference type="ChEBI" id="CHEBI:15444"/>
        <dbReference type="ChEBI" id="CHEBI:43474"/>
        <dbReference type="ChEBI" id="CHEBI:63576"/>
        <dbReference type="EC" id="2.4.99.16"/>
    </reaction>
</comment>
<dbReference type="Pfam" id="PF11896">
    <property type="entry name" value="GlgE_dom_N_S"/>
    <property type="match status" value="1"/>
</dbReference>
<dbReference type="Gene3D" id="1.20.58.80">
    <property type="entry name" value="Phosphotransferase system, lactose/cellobiose-type IIA subunit"/>
    <property type="match status" value="1"/>
</dbReference>
<keyword evidence="9" id="KW-1185">Reference proteome</keyword>
<comment type="function">
    <text evidence="6">Maltosyltransferase that uses maltose 1-phosphate (M1P) as the sugar donor to elongate linear or branched alpha-(1-&gt;4)-glucans. Is involved in a branched alpha-glucan biosynthetic pathway from trehalose, together with TreS, Mak and GlgB.</text>
</comment>
<evidence type="ECO:0000313" key="9">
    <source>
        <dbReference type="Proteomes" id="UP001317705"/>
    </source>
</evidence>
<feature type="binding site" evidence="6">
    <location>
        <begin position="531"/>
        <end position="532"/>
    </location>
    <ligand>
        <name>alpha-maltose 1-phosphate</name>
        <dbReference type="ChEBI" id="CHEBI:63576"/>
    </ligand>
</feature>
<dbReference type="RefSeq" id="WP_281999907.1">
    <property type="nucleotide sequence ID" value="NZ_AP027151.1"/>
</dbReference>
<dbReference type="InterPro" id="IPR021828">
    <property type="entry name" value="GlgE_dom_N/S"/>
</dbReference>
<evidence type="ECO:0000256" key="3">
    <source>
        <dbReference type="ARBA" id="ARBA00022679"/>
    </source>
</evidence>
<dbReference type="EMBL" id="AP027151">
    <property type="protein sequence ID" value="BDV43786.1"/>
    <property type="molecule type" value="Genomic_DNA"/>
</dbReference>
<dbReference type="Proteomes" id="UP001317705">
    <property type="component" value="Chromosome"/>
</dbReference>
<dbReference type="InterPro" id="IPR013783">
    <property type="entry name" value="Ig-like_fold"/>
</dbReference>
<dbReference type="PANTHER" id="PTHR47786:SF2">
    <property type="entry name" value="GLYCOSYL HYDROLASE FAMILY 13 CATALYTIC DOMAIN-CONTAINING PROTEIN"/>
    <property type="match status" value="1"/>
</dbReference>
<keyword evidence="3 6" id="KW-0808">Transferase</keyword>
<evidence type="ECO:0000313" key="8">
    <source>
        <dbReference type="EMBL" id="BDV43786.1"/>
    </source>
</evidence>
<name>A0ABN6VTY5_9BACT</name>
<feature type="active site" description="Proton donor" evidence="6">
    <location>
        <position position="419"/>
    </location>
</feature>
<feature type="site" description="Transition state stabilizer" evidence="6">
    <location>
        <position position="477"/>
    </location>
</feature>
<reference evidence="8 9" key="1">
    <citation type="submission" date="2022-12" db="EMBL/GenBank/DDBJ databases">
        <title>Polyphasic characterization of Geotalea uranireducens NIT-SL11 newly isolated from a complex of sewage sludge and microbially reduced graphene oxide.</title>
        <authorList>
            <person name="Xie L."/>
            <person name="Yoshida N."/>
            <person name="Meng L."/>
        </authorList>
    </citation>
    <scope>NUCLEOTIDE SEQUENCE [LARGE SCALE GENOMIC DNA]</scope>
    <source>
        <strain evidence="8 9">NIT-SL11</strain>
    </source>
</reference>
<dbReference type="Gene3D" id="3.20.20.80">
    <property type="entry name" value="Glycosidases"/>
    <property type="match status" value="1"/>
</dbReference>
<feature type="binding site" evidence="6">
    <location>
        <position position="354"/>
    </location>
    <ligand>
        <name>alpha-maltose 1-phosphate</name>
        <dbReference type="ChEBI" id="CHEBI:63576"/>
    </ligand>
</feature>
<dbReference type="PANTHER" id="PTHR47786">
    <property type="entry name" value="ALPHA-1,4-GLUCAN:MALTOSE-1-PHOSPHATE MALTOSYLTRANSFERASE"/>
    <property type="match status" value="1"/>
</dbReference>
<dbReference type="HAMAP" id="MF_02124">
    <property type="entry name" value="GlgE"/>
    <property type="match status" value="1"/>
</dbReference>
<proteinExistence type="inferred from homology"/>
<feature type="domain" description="Glycosyl hydrolase family 13 catalytic" evidence="7">
    <location>
        <begin position="212"/>
        <end position="523"/>
    </location>
</feature>
<comment type="subunit">
    <text evidence="1 6">Homodimer.</text>
</comment>
<keyword evidence="2 6" id="KW-0328">Glycosyltransferase</keyword>
<evidence type="ECO:0000256" key="5">
    <source>
        <dbReference type="ARBA" id="ARBA00048735"/>
    </source>
</evidence>
<dbReference type="EC" id="2.4.99.16" evidence="6"/>